<evidence type="ECO:0000256" key="1">
    <source>
        <dbReference type="SAM" id="MobiDB-lite"/>
    </source>
</evidence>
<sequence length="36" mass="3814">MPDEPDKDQSAAPEGEGDYYYDDAGTLIRAGAGPQL</sequence>
<gene>
    <name evidence="2" type="ORF">BJ970_006600</name>
</gene>
<evidence type="ECO:0000313" key="3">
    <source>
        <dbReference type="Proteomes" id="UP000584374"/>
    </source>
</evidence>
<accession>A0A840QFY7</accession>
<reference evidence="2 3" key="1">
    <citation type="submission" date="2020-08" db="EMBL/GenBank/DDBJ databases">
        <title>Sequencing the genomes of 1000 actinobacteria strains.</title>
        <authorList>
            <person name="Klenk H.-P."/>
        </authorList>
    </citation>
    <scope>NUCLEOTIDE SEQUENCE [LARGE SCALE GENOMIC DNA]</scope>
    <source>
        <strain evidence="2 3">DSM 45584</strain>
    </source>
</reference>
<keyword evidence="3" id="KW-1185">Reference proteome</keyword>
<dbReference type="Proteomes" id="UP000584374">
    <property type="component" value="Unassembled WGS sequence"/>
</dbReference>
<comment type="caution">
    <text evidence="2">The sequence shown here is derived from an EMBL/GenBank/DDBJ whole genome shotgun (WGS) entry which is preliminary data.</text>
</comment>
<evidence type="ECO:0000313" key="2">
    <source>
        <dbReference type="EMBL" id="MBB5159001.1"/>
    </source>
</evidence>
<protein>
    <submittedName>
        <fullName evidence="2">Uncharacterized protein</fullName>
    </submittedName>
</protein>
<organism evidence="2 3">
    <name type="scientific">Saccharopolyspora phatthalungensis</name>
    <dbReference type="NCBI Taxonomy" id="664693"/>
    <lineage>
        <taxon>Bacteria</taxon>
        <taxon>Bacillati</taxon>
        <taxon>Actinomycetota</taxon>
        <taxon>Actinomycetes</taxon>
        <taxon>Pseudonocardiales</taxon>
        <taxon>Pseudonocardiaceae</taxon>
        <taxon>Saccharopolyspora</taxon>
    </lineage>
</organism>
<dbReference type="EMBL" id="JACHIW010000002">
    <property type="protein sequence ID" value="MBB5159001.1"/>
    <property type="molecule type" value="Genomic_DNA"/>
</dbReference>
<feature type="region of interest" description="Disordered" evidence="1">
    <location>
        <begin position="1"/>
        <end position="36"/>
    </location>
</feature>
<name>A0A840QFY7_9PSEU</name>
<proteinExistence type="predicted"/>
<dbReference type="AlphaFoldDB" id="A0A840QFY7"/>